<protein>
    <submittedName>
        <fullName evidence="1">Uncharacterized protein</fullName>
    </submittedName>
</protein>
<evidence type="ECO:0000313" key="2">
    <source>
        <dbReference type="Proteomes" id="UP000828390"/>
    </source>
</evidence>
<comment type="caution">
    <text evidence="1">The sequence shown here is derived from an EMBL/GenBank/DDBJ whole genome shotgun (WGS) entry which is preliminary data.</text>
</comment>
<dbReference type="AlphaFoldDB" id="A0A9D4E6V3"/>
<dbReference type="EMBL" id="JAIWYP010000009">
    <property type="protein sequence ID" value="KAH3775017.1"/>
    <property type="molecule type" value="Genomic_DNA"/>
</dbReference>
<reference evidence="1" key="1">
    <citation type="journal article" date="2019" name="bioRxiv">
        <title>The Genome of the Zebra Mussel, Dreissena polymorpha: A Resource for Invasive Species Research.</title>
        <authorList>
            <person name="McCartney M.A."/>
            <person name="Auch B."/>
            <person name="Kono T."/>
            <person name="Mallez S."/>
            <person name="Zhang Y."/>
            <person name="Obille A."/>
            <person name="Becker A."/>
            <person name="Abrahante J.E."/>
            <person name="Garbe J."/>
            <person name="Badalamenti J.P."/>
            <person name="Herman A."/>
            <person name="Mangelson H."/>
            <person name="Liachko I."/>
            <person name="Sullivan S."/>
            <person name="Sone E.D."/>
            <person name="Koren S."/>
            <person name="Silverstein K.A.T."/>
            <person name="Beckman K.B."/>
            <person name="Gohl D.M."/>
        </authorList>
    </citation>
    <scope>NUCLEOTIDE SEQUENCE</scope>
    <source>
        <strain evidence="1">Duluth1</strain>
        <tissue evidence="1">Whole animal</tissue>
    </source>
</reference>
<sequence>MPLNFGYITVSVFGAKDVELFSERDSGEFSVCQTTQIVALLQLRVKIHHAEFQD</sequence>
<name>A0A9D4E6V3_DREPO</name>
<evidence type="ECO:0000313" key="1">
    <source>
        <dbReference type="EMBL" id="KAH3775017.1"/>
    </source>
</evidence>
<gene>
    <name evidence="1" type="ORF">DPMN_176412</name>
</gene>
<keyword evidence="2" id="KW-1185">Reference proteome</keyword>
<dbReference type="Proteomes" id="UP000828390">
    <property type="component" value="Unassembled WGS sequence"/>
</dbReference>
<reference evidence="1" key="2">
    <citation type="submission" date="2020-11" db="EMBL/GenBank/DDBJ databases">
        <authorList>
            <person name="McCartney M.A."/>
            <person name="Auch B."/>
            <person name="Kono T."/>
            <person name="Mallez S."/>
            <person name="Becker A."/>
            <person name="Gohl D.M."/>
            <person name="Silverstein K.A.T."/>
            <person name="Koren S."/>
            <person name="Bechman K.B."/>
            <person name="Herman A."/>
            <person name="Abrahante J.E."/>
            <person name="Garbe J."/>
        </authorList>
    </citation>
    <scope>NUCLEOTIDE SEQUENCE</scope>
    <source>
        <strain evidence="1">Duluth1</strain>
        <tissue evidence="1">Whole animal</tissue>
    </source>
</reference>
<accession>A0A9D4E6V3</accession>
<organism evidence="1 2">
    <name type="scientific">Dreissena polymorpha</name>
    <name type="common">Zebra mussel</name>
    <name type="synonym">Mytilus polymorpha</name>
    <dbReference type="NCBI Taxonomy" id="45954"/>
    <lineage>
        <taxon>Eukaryota</taxon>
        <taxon>Metazoa</taxon>
        <taxon>Spiralia</taxon>
        <taxon>Lophotrochozoa</taxon>
        <taxon>Mollusca</taxon>
        <taxon>Bivalvia</taxon>
        <taxon>Autobranchia</taxon>
        <taxon>Heteroconchia</taxon>
        <taxon>Euheterodonta</taxon>
        <taxon>Imparidentia</taxon>
        <taxon>Neoheterodontei</taxon>
        <taxon>Myida</taxon>
        <taxon>Dreissenoidea</taxon>
        <taxon>Dreissenidae</taxon>
        <taxon>Dreissena</taxon>
    </lineage>
</organism>
<proteinExistence type="predicted"/>